<dbReference type="GO" id="GO:0004497">
    <property type="term" value="F:monooxygenase activity"/>
    <property type="evidence" value="ECO:0007669"/>
    <property type="project" value="TreeGrafter"/>
</dbReference>
<keyword evidence="3" id="KW-1185">Reference proteome</keyword>
<evidence type="ECO:0000313" key="3">
    <source>
        <dbReference type="Proteomes" id="UP000237105"/>
    </source>
</evidence>
<organism evidence="2 3">
    <name type="scientific">Parasponia andersonii</name>
    <name type="common">Sponia andersonii</name>
    <dbReference type="NCBI Taxonomy" id="3476"/>
    <lineage>
        <taxon>Eukaryota</taxon>
        <taxon>Viridiplantae</taxon>
        <taxon>Streptophyta</taxon>
        <taxon>Embryophyta</taxon>
        <taxon>Tracheophyta</taxon>
        <taxon>Spermatophyta</taxon>
        <taxon>Magnoliopsida</taxon>
        <taxon>eudicotyledons</taxon>
        <taxon>Gunneridae</taxon>
        <taxon>Pentapetalae</taxon>
        <taxon>rosids</taxon>
        <taxon>fabids</taxon>
        <taxon>Rosales</taxon>
        <taxon>Cannabaceae</taxon>
        <taxon>Parasponia</taxon>
    </lineage>
</organism>
<comment type="similarity">
    <text evidence="1">Belongs to the caleosin family.</text>
</comment>
<dbReference type="EMBL" id="JXTB01000698">
    <property type="protein sequence ID" value="PON33845.1"/>
    <property type="molecule type" value="Genomic_DNA"/>
</dbReference>
<dbReference type="Proteomes" id="UP000237105">
    <property type="component" value="Unassembled WGS sequence"/>
</dbReference>
<dbReference type="OrthoDB" id="640742at2759"/>
<accession>A0A2P5ABC8</accession>
<proteinExistence type="inferred from homology"/>
<evidence type="ECO:0000256" key="1">
    <source>
        <dbReference type="ARBA" id="ARBA00006765"/>
    </source>
</evidence>
<comment type="caution">
    <text evidence="2">The sequence shown here is derived from an EMBL/GenBank/DDBJ whole genome shotgun (WGS) entry which is preliminary data.</text>
</comment>
<evidence type="ECO:0000313" key="2">
    <source>
        <dbReference type="EMBL" id="PON33845.1"/>
    </source>
</evidence>
<dbReference type="Pfam" id="PF05042">
    <property type="entry name" value="Caleosin"/>
    <property type="match status" value="1"/>
</dbReference>
<dbReference type="InterPro" id="IPR007736">
    <property type="entry name" value="Caleosin-related"/>
</dbReference>
<dbReference type="PANTHER" id="PTHR31495:SF1">
    <property type="entry name" value="INACTIVE PEROXYGENASE-LIKE PROTEIN-RELATED"/>
    <property type="match status" value="1"/>
</dbReference>
<gene>
    <name evidence="2" type="ORF">PanWU01x14_349180</name>
</gene>
<protein>
    <submittedName>
        <fullName evidence="2">Caleosin-related</fullName>
    </submittedName>
</protein>
<name>A0A2P5ABC8_PARAD</name>
<dbReference type="STRING" id="3476.A0A2P5ABC8"/>
<dbReference type="PANTHER" id="PTHR31495">
    <property type="entry name" value="PEROXYGENASE 3-RELATED"/>
    <property type="match status" value="1"/>
</dbReference>
<dbReference type="GO" id="GO:0005509">
    <property type="term" value="F:calcium ion binding"/>
    <property type="evidence" value="ECO:0007669"/>
    <property type="project" value="TreeGrafter"/>
</dbReference>
<dbReference type="AlphaFoldDB" id="A0A2P5ABC8"/>
<reference evidence="3" key="1">
    <citation type="submission" date="2016-06" db="EMBL/GenBank/DDBJ databases">
        <title>Parallel loss of symbiosis genes in relatives of nitrogen-fixing non-legume Parasponia.</title>
        <authorList>
            <person name="Van Velzen R."/>
            <person name="Holmer R."/>
            <person name="Bu F."/>
            <person name="Rutten L."/>
            <person name="Van Zeijl A."/>
            <person name="Liu W."/>
            <person name="Santuari L."/>
            <person name="Cao Q."/>
            <person name="Sharma T."/>
            <person name="Shen D."/>
            <person name="Roswanjaya Y."/>
            <person name="Wardhani T."/>
            <person name="Kalhor M.S."/>
            <person name="Jansen J."/>
            <person name="Van den Hoogen J."/>
            <person name="Gungor B."/>
            <person name="Hartog M."/>
            <person name="Hontelez J."/>
            <person name="Verver J."/>
            <person name="Yang W.-C."/>
            <person name="Schijlen E."/>
            <person name="Repin R."/>
            <person name="Schilthuizen M."/>
            <person name="Schranz E."/>
            <person name="Heidstra R."/>
            <person name="Miyata K."/>
            <person name="Fedorova E."/>
            <person name="Kohlen W."/>
            <person name="Bisseling T."/>
            <person name="Smit S."/>
            <person name="Geurts R."/>
        </authorList>
    </citation>
    <scope>NUCLEOTIDE SEQUENCE [LARGE SCALE GENOMIC DNA]</scope>
    <source>
        <strain evidence="3">cv. WU1-14</strain>
    </source>
</reference>
<sequence length="155" mass="17219">MCIGFRAIGCGIALSAVAAIFIDIGLSISTRPGKFPNLLFPIEIKNMHLGKHGSDSGSSDTEGRFVPEKFEEMFRKHAHSYPDALTSDELNELLKANRVPKDFAGWIGALSEWKILYLIAKDENGLLHKDKVRAVYDGTSFEHMEKEHSASKKNV</sequence>